<organism evidence="2">
    <name type="scientific">Tanacetum cinerariifolium</name>
    <name type="common">Dalmatian daisy</name>
    <name type="synonym">Chrysanthemum cinerariifolium</name>
    <dbReference type="NCBI Taxonomy" id="118510"/>
    <lineage>
        <taxon>Eukaryota</taxon>
        <taxon>Viridiplantae</taxon>
        <taxon>Streptophyta</taxon>
        <taxon>Embryophyta</taxon>
        <taxon>Tracheophyta</taxon>
        <taxon>Spermatophyta</taxon>
        <taxon>Magnoliopsida</taxon>
        <taxon>eudicotyledons</taxon>
        <taxon>Gunneridae</taxon>
        <taxon>Pentapetalae</taxon>
        <taxon>asterids</taxon>
        <taxon>campanulids</taxon>
        <taxon>Asterales</taxon>
        <taxon>Asteraceae</taxon>
        <taxon>Asteroideae</taxon>
        <taxon>Anthemideae</taxon>
        <taxon>Anthemidinae</taxon>
        <taxon>Tanacetum</taxon>
    </lineage>
</organism>
<dbReference type="AlphaFoldDB" id="A0A699GKS0"/>
<feature type="compositionally biased region" description="Basic and acidic residues" evidence="1">
    <location>
        <begin position="31"/>
        <end position="40"/>
    </location>
</feature>
<name>A0A699GKS0_TANCI</name>
<gene>
    <name evidence="2" type="ORF">Tci_001266</name>
</gene>
<feature type="compositionally biased region" description="Polar residues" evidence="1">
    <location>
        <begin position="66"/>
        <end position="79"/>
    </location>
</feature>
<evidence type="ECO:0000313" key="2">
    <source>
        <dbReference type="EMBL" id="GEU29288.1"/>
    </source>
</evidence>
<accession>A0A699GKS0</accession>
<feature type="region of interest" description="Disordered" evidence="1">
    <location>
        <begin position="18"/>
        <end position="79"/>
    </location>
</feature>
<dbReference type="GO" id="GO:0016874">
    <property type="term" value="F:ligase activity"/>
    <property type="evidence" value="ECO:0007669"/>
    <property type="project" value="UniProtKB-KW"/>
</dbReference>
<sequence>MVKVLKEVGKNVSHVKLSGDGSRLTFDECDDHANKPKDKPLVPQESPTSIVDPNIIILTEGDNDMDSNPNQVDKNPTPA</sequence>
<dbReference type="EMBL" id="BKCJ010000056">
    <property type="protein sequence ID" value="GEU29288.1"/>
    <property type="molecule type" value="Genomic_DNA"/>
</dbReference>
<keyword evidence="2" id="KW-0436">Ligase</keyword>
<proteinExistence type="predicted"/>
<protein>
    <submittedName>
        <fullName evidence="2">E4 SUMO-protein ligase PIAL2-like isoform X4</fullName>
    </submittedName>
</protein>
<comment type="caution">
    <text evidence="2">The sequence shown here is derived from an EMBL/GenBank/DDBJ whole genome shotgun (WGS) entry which is preliminary data.</text>
</comment>
<evidence type="ECO:0000256" key="1">
    <source>
        <dbReference type="SAM" id="MobiDB-lite"/>
    </source>
</evidence>
<reference evidence="2" key="1">
    <citation type="journal article" date="2019" name="Sci. Rep.">
        <title>Draft genome of Tanacetum cinerariifolium, the natural source of mosquito coil.</title>
        <authorList>
            <person name="Yamashiro T."/>
            <person name="Shiraishi A."/>
            <person name="Satake H."/>
            <person name="Nakayama K."/>
        </authorList>
    </citation>
    <scope>NUCLEOTIDE SEQUENCE</scope>
</reference>